<dbReference type="Pfam" id="PF13585">
    <property type="entry name" value="CHU_C"/>
    <property type="match status" value="1"/>
</dbReference>
<dbReference type="RefSeq" id="WP_202011611.1">
    <property type="nucleotide sequence ID" value="NZ_JAERRB010000005.1"/>
</dbReference>
<protein>
    <submittedName>
        <fullName evidence="2">Gliding motility-associated C-terminal domain-containing protein</fullName>
    </submittedName>
</protein>
<dbReference type="InterPro" id="IPR026341">
    <property type="entry name" value="T9SS_type_B"/>
</dbReference>
<sequence>MNCKPVILFLFLILAALTLQAQPPYQSTNPSPPRFEVDQVRGCAPLTVTITQFLNGYQCNGTSPCDMDYEGNNTFESLKFSHTYTTPGKYTMRVLFQASGFAEIPIEVYPNIQPEFDIYTCGGNQVQVKVTDTNYNQYVINYNDGSPDVIVPSGSLAKDSHTFGSSGPKNITVRGRFLNADDNCNAMTKPVDAVSSLAPPAITKLTVTASDQIQLDFDNKPNVIYKLMIATNGGNFQALQNVYNTTSVTVPNVRTDDNYYCFRLDAFDPCFNTTAASNTICSANFDLVTQNNVNKLLWATSSAGIASFAITKNGVMAIGIANAAAVSYDDTNVVCGTEYCYELTTSYINGSTSTSLLKCGKAFSTNIPSVVTDISSVVSDNTVKLQWTQDPLFTVKEYTMVKSTNGNFSTIGTTATPTFTDEAYAADAASCYRITYKDACDNASPASVDVCPIVLSGALQSDNSINLNWTDYAGYVNGVANYRVEKFDDQGNLLQTFDMGTAITLLDNSQDLVNQVYVYRVTGIANDGGLISSVSNTITMIKEPNLFYPTAFTPGNDGLNDVFKIFGQYTAKFEFKIFNRWGELLFITSDFSQGWDGTYKGNLMPEGTYVFRAKITDFIDRTSERSGTIVLFRRNK</sequence>
<dbReference type="EMBL" id="JAERRB010000005">
    <property type="protein sequence ID" value="MBL0742898.1"/>
    <property type="molecule type" value="Genomic_DNA"/>
</dbReference>
<proteinExistence type="predicted"/>
<dbReference type="Gene3D" id="2.60.40.10">
    <property type="entry name" value="Immunoglobulins"/>
    <property type="match status" value="4"/>
</dbReference>
<dbReference type="NCBIfam" id="TIGR04131">
    <property type="entry name" value="Bac_Flav_CTERM"/>
    <property type="match status" value="1"/>
</dbReference>
<reference evidence="2 3" key="1">
    <citation type="submission" date="2021-01" db="EMBL/GenBank/DDBJ databases">
        <title>Chryseolinea sp. Jin1 Genome sequencing and assembly.</title>
        <authorList>
            <person name="Kim I."/>
        </authorList>
    </citation>
    <scope>NUCLEOTIDE SEQUENCE [LARGE SCALE GENOMIC DNA]</scope>
    <source>
        <strain evidence="2 3">Jin1</strain>
    </source>
</reference>
<keyword evidence="1" id="KW-0732">Signal</keyword>
<organism evidence="2 3">
    <name type="scientific">Chryseolinea lacunae</name>
    <dbReference type="NCBI Taxonomy" id="2801331"/>
    <lineage>
        <taxon>Bacteria</taxon>
        <taxon>Pseudomonadati</taxon>
        <taxon>Bacteroidota</taxon>
        <taxon>Cytophagia</taxon>
        <taxon>Cytophagales</taxon>
        <taxon>Fulvivirgaceae</taxon>
        <taxon>Chryseolinea</taxon>
    </lineage>
</organism>
<evidence type="ECO:0000256" key="1">
    <source>
        <dbReference type="SAM" id="SignalP"/>
    </source>
</evidence>
<name>A0ABS1KUC6_9BACT</name>
<dbReference type="InterPro" id="IPR013783">
    <property type="entry name" value="Ig-like_fold"/>
</dbReference>
<comment type="caution">
    <text evidence="2">The sequence shown here is derived from an EMBL/GenBank/DDBJ whole genome shotgun (WGS) entry which is preliminary data.</text>
</comment>
<evidence type="ECO:0000313" key="3">
    <source>
        <dbReference type="Proteomes" id="UP000613030"/>
    </source>
</evidence>
<accession>A0ABS1KUC6</accession>
<feature type="chain" id="PRO_5045834354" evidence="1">
    <location>
        <begin position="22"/>
        <end position="636"/>
    </location>
</feature>
<feature type="signal peptide" evidence="1">
    <location>
        <begin position="1"/>
        <end position="21"/>
    </location>
</feature>
<evidence type="ECO:0000313" key="2">
    <source>
        <dbReference type="EMBL" id="MBL0742898.1"/>
    </source>
</evidence>
<gene>
    <name evidence="2" type="ORF">JI741_16845</name>
</gene>
<keyword evidence="3" id="KW-1185">Reference proteome</keyword>
<dbReference type="Proteomes" id="UP000613030">
    <property type="component" value="Unassembled WGS sequence"/>
</dbReference>